<comment type="caution">
    <text evidence="2">The sequence shown here is derived from an EMBL/GenBank/DDBJ whole genome shotgun (WGS) entry which is preliminary data.</text>
</comment>
<reference evidence="2" key="1">
    <citation type="submission" date="2023-11" db="EMBL/GenBank/DDBJ databases">
        <title>Genome assemblies of two species of porcelain crab, Petrolisthes cinctipes and Petrolisthes manimaculis (Anomura: Porcellanidae).</title>
        <authorList>
            <person name="Angst P."/>
        </authorList>
    </citation>
    <scope>NUCLEOTIDE SEQUENCE</scope>
    <source>
        <strain evidence="2">PB745_02</strain>
        <tissue evidence="2">Gill</tissue>
    </source>
</reference>
<organism evidence="2 3">
    <name type="scientific">Petrolisthes manimaculis</name>
    <dbReference type="NCBI Taxonomy" id="1843537"/>
    <lineage>
        <taxon>Eukaryota</taxon>
        <taxon>Metazoa</taxon>
        <taxon>Ecdysozoa</taxon>
        <taxon>Arthropoda</taxon>
        <taxon>Crustacea</taxon>
        <taxon>Multicrustacea</taxon>
        <taxon>Malacostraca</taxon>
        <taxon>Eumalacostraca</taxon>
        <taxon>Eucarida</taxon>
        <taxon>Decapoda</taxon>
        <taxon>Pleocyemata</taxon>
        <taxon>Anomura</taxon>
        <taxon>Galatheoidea</taxon>
        <taxon>Porcellanidae</taxon>
        <taxon>Petrolisthes</taxon>
    </lineage>
</organism>
<dbReference type="EMBL" id="JAWZYT010001783">
    <property type="protein sequence ID" value="KAK4309212.1"/>
    <property type="molecule type" value="Genomic_DNA"/>
</dbReference>
<gene>
    <name evidence="2" type="ORF">Pmani_019138</name>
</gene>
<evidence type="ECO:0000313" key="3">
    <source>
        <dbReference type="Proteomes" id="UP001292094"/>
    </source>
</evidence>
<dbReference type="Proteomes" id="UP001292094">
    <property type="component" value="Unassembled WGS sequence"/>
</dbReference>
<evidence type="ECO:0000256" key="1">
    <source>
        <dbReference type="SAM" id="MobiDB-lite"/>
    </source>
</evidence>
<dbReference type="AlphaFoldDB" id="A0AAE1U485"/>
<accession>A0AAE1U485</accession>
<sequence>MATNCRPPSQNGRLILTTPCLVKAWPELEPNCDLSGNWSDATNEETIRVLPQSHKHGYMRRRFVTVEHLREDILLRGRALAFDVVPLVTPISSQNKTTSENKGKNSTSKPHQKKSSSRPHRAGRILSMVTEATKPPKQSVVLTLACYNNRLWALEMPKSNDGPLKGTRIFSLAMNNTAIKPKESNDTKDALELVQPEGFVQNNGSKVVFTINANDIN</sequence>
<keyword evidence="3" id="KW-1185">Reference proteome</keyword>
<proteinExistence type="predicted"/>
<feature type="compositionally biased region" description="Basic residues" evidence="1">
    <location>
        <begin position="110"/>
        <end position="122"/>
    </location>
</feature>
<name>A0AAE1U485_9EUCA</name>
<evidence type="ECO:0000313" key="2">
    <source>
        <dbReference type="EMBL" id="KAK4309212.1"/>
    </source>
</evidence>
<feature type="compositionally biased region" description="Polar residues" evidence="1">
    <location>
        <begin position="93"/>
        <end position="109"/>
    </location>
</feature>
<protein>
    <submittedName>
        <fullName evidence="2">Uncharacterized protein</fullName>
    </submittedName>
</protein>
<feature type="region of interest" description="Disordered" evidence="1">
    <location>
        <begin position="93"/>
        <end position="122"/>
    </location>
</feature>